<evidence type="ECO:0000256" key="6">
    <source>
        <dbReference type="ARBA" id="ARBA00014709"/>
    </source>
</evidence>
<dbReference type="EC" id="3.4.14.1" evidence="5"/>
<reference evidence="18 19" key="1">
    <citation type="submission" date="2021-06" db="EMBL/GenBank/DDBJ databases">
        <title>Genome sequence of Babesia caballi.</title>
        <authorList>
            <person name="Yamagishi J."/>
            <person name="Kidaka T."/>
            <person name="Ochi A."/>
        </authorList>
    </citation>
    <scope>NUCLEOTIDE SEQUENCE [LARGE SCALE GENOMIC DNA]</scope>
    <source>
        <strain evidence="18">USDA-D6B2</strain>
    </source>
</reference>
<name>A0AAV4LXZ9_BABCB</name>
<dbReference type="Pfam" id="PF08773">
    <property type="entry name" value="CathepsinC_exc"/>
    <property type="match status" value="1"/>
</dbReference>
<evidence type="ECO:0000256" key="10">
    <source>
        <dbReference type="ARBA" id="ARBA00023214"/>
    </source>
</evidence>
<evidence type="ECO:0000256" key="13">
    <source>
        <dbReference type="ARBA" id="ARBA00030778"/>
    </source>
</evidence>
<evidence type="ECO:0000256" key="9">
    <source>
        <dbReference type="ARBA" id="ARBA00023180"/>
    </source>
</evidence>
<dbReference type="InterPro" id="IPR000169">
    <property type="entry name" value="Pept_cys_AS"/>
</dbReference>
<dbReference type="InterPro" id="IPR014882">
    <property type="entry name" value="CathepsinC_exc"/>
</dbReference>
<dbReference type="RefSeq" id="XP_067717028.1">
    <property type="nucleotide sequence ID" value="XM_067860927.1"/>
</dbReference>
<dbReference type="GeneID" id="94196440"/>
<keyword evidence="19" id="KW-1185">Reference proteome</keyword>
<keyword evidence="9" id="KW-0325">Glycoprotein</keyword>
<dbReference type="GO" id="GO:0006508">
    <property type="term" value="P:proteolysis"/>
    <property type="evidence" value="ECO:0007669"/>
    <property type="project" value="InterPro"/>
</dbReference>
<proteinExistence type="inferred from homology"/>
<dbReference type="PROSITE" id="PS00139">
    <property type="entry name" value="THIOL_PROTEASE_CYS"/>
    <property type="match status" value="1"/>
</dbReference>
<organism evidence="18 19">
    <name type="scientific">Babesia caballi</name>
    <dbReference type="NCBI Taxonomy" id="5871"/>
    <lineage>
        <taxon>Eukaryota</taxon>
        <taxon>Sar</taxon>
        <taxon>Alveolata</taxon>
        <taxon>Apicomplexa</taxon>
        <taxon>Aconoidasida</taxon>
        <taxon>Piroplasmida</taxon>
        <taxon>Babesiidae</taxon>
        <taxon>Babesia</taxon>
    </lineage>
</organism>
<feature type="region of interest" description="Disordered" evidence="16">
    <location>
        <begin position="741"/>
        <end position="761"/>
    </location>
</feature>
<evidence type="ECO:0000256" key="14">
    <source>
        <dbReference type="ARBA" id="ARBA00032961"/>
    </source>
</evidence>
<evidence type="ECO:0000256" key="16">
    <source>
        <dbReference type="SAM" id="MobiDB-lite"/>
    </source>
</evidence>
<evidence type="ECO:0000259" key="17">
    <source>
        <dbReference type="SMART" id="SM00645"/>
    </source>
</evidence>
<dbReference type="InterPro" id="IPR000668">
    <property type="entry name" value="Peptidase_C1A_C"/>
</dbReference>
<evidence type="ECO:0000256" key="8">
    <source>
        <dbReference type="ARBA" id="ARBA00023157"/>
    </source>
</evidence>
<dbReference type="Gene3D" id="3.90.70.10">
    <property type="entry name" value="Cysteine proteinases"/>
    <property type="match status" value="1"/>
</dbReference>
<evidence type="ECO:0000256" key="5">
    <source>
        <dbReference type="ARBA" id="ARBA00012059"/>
    </source>
</evidence>
<dbReference type="Gene3D" id="2.40.128.80">
    <property type="entry name" value="Cathepsin C, exclusion domain"/>
    <property type="match status" value="1"/>
</dbReference>
<comment type="subunit">
    <text evidence="4">Tetramer of heterotrimers consisting of exclusion domain, heavy- and light chains.</text>
</comment>
<dbReference type="InterPro" id="IPR025660">
    <property type="entry name" value="Pept_his_AS"/>
</dbReference>
<dbReference type="InterPro" id="IPR036496">
    <property type="entry name" value="CathepsinC_exc_dom_sf"/>
</dbReference>
<dbReference type="SMART" id="SM00645">
    <property type="entry name" value="Pept_C1"/>
    <property type="match status" value="1"/>
</dbReference>
<comment type="similarity">
    <text evidence="3">Belongs to the peptidase C1 family.</text>
</comment>
<evidence type="ECO:0000256" key="15">
    <source>
        <dbReference type="ARBA" id="ARBA00045556"/>
    </source>
</evidence>
<feature type="domain" description="Peptidase C1A papain C-terminal" evidence="17">
    <location>
        <begin position="390"/>
        <end position="637"/>
    </location>
</feature>
<dbReference type="SUPFAM" id="SSF75001">
    <property type="entry name" value="Dipeptidyl peptidase I (cathepsin C), exclusion domain"/>
    <property type="match status" value="1"/>
</dbReference>
<gene>
    <name evidence="18" type="ORF">BcabD6B2_43940</name>
</gene>
<dbReference type="PROSITE" id="PS00640">
    <property type="entry name" value="THIOL_PROTEASE_ASN"/>
    <property type="match status" value="1"/>
</dbReference>
<evidence type="ECO:0000256" key="3">
    <source>
        <dbReference type="ARBA" id="ARBA00008455"/>
    </source>
</evidence>
<evidence type="ECO:0000313" key="18">
    <source>
        <dbReference type="EMBL" id="GIX64959.1"/>
    </source>
</evidence>
<comment type="catalytic activity">
    <reaction evidence="1">
        <text>Release of an N-terminal dipeptide, Xaa-Yaa-|-Zaa-, except when Xaa is Arg or Lys, or Yaa or Zaa is Pro.</text>
        <dbReference type="EC" id="3.4.14.1"/>
    </reaction>
</comment>
<accession>A0AAV4LXZ9</accession>
<keyword evidence="10" id="KW-0868">Chloride</keyword>
<dbReference type="AlphaFoldDB" id="A0AAV4LXZ9"/>
<protein>
    <recommendedName>
        <fullName evidence="6">Dipeptidyl peptidase 1</fullName>
        <ecNumber evidence="5">3.4.14.1</ecNumber>
    </recommendedName>
    <alternativeName>
        <fullName evidence="12">Cathepsin C</fullName>
    </alternativeName>
    <alternativeName>
        <fullName evidence="11">Cathepsin J</fullName>
    </alternativeName>
    <alternativeName>
        <fullName evidence="14">Dipeptidyl peptidase I</fullName>
    </alternativeName>
    <alternativeName>
        <fullName evidence="13">Dipeptidyl transferase</fullName>
    </alternativeName>
</protein>
<dbReference type="InterPro" id="IPR013128">
    <property type="entry name" value="Peptidase_C1A"/>
</dbReference>
<dbReference type="Pfam" id="PF00112">
    <property type="entry name" value="Peptidase_C1"/>
    <property type="match status" value="1"/>
</dbReference>
<dbReference type="PROSITE" id="PS00639">
    <property type="entry name" value="THIOL_PROTEASE_HIS"/>
    <property type="match status" value="1"/>
</dbReference>
<evidence type="ECO:0000256" key="7">
    <source>
        <dbReference type="ARBA" id="ARBA00023145"/>
    </source>
</evidence>
<evidence type="ECO:0000256" key="11">
    <source>
        <dbReference type="ARBA" id="ARBA00029762"/>
    </source>
</evidence>
<evidence type="ECO:0000313" key="19">
    <source>
        <dbReference type="Proteomes" id="UP001497744"/>
    </source>
</evidence>
<evidence type="ECO:0000256" key="2">
    <source>
        <dbReference type="ARBA" id="ARBA00001923"/>
    </source>
</evidence>
<keyword evidence="8" id="KW-1015">Disulfide bond</keyword>
<keyword evidence="7" id="KW-0865">Zymogen</keyword>
<dbReference type="Proteomes" id="UP001497744">
    <property type="component" value="Unassembled WGS sequence"/>
</dbReference>
<comment type="cofactor">
    <cofactor evidence="2">
        <name>chloride</name>
        <dbReference type="ChEBI" id="CHEBI:17996"/>
    </cofactor>
</comment>
<dbReference type="SUPFAM" id="SSF54001">
    <property type="entry name" value="Cysteine proteinases"/>
    <property type="match status" value="1"/>
</dbReference>
<evidence type="ECO:0000256" key="12">
    <source>
        <dbReference type="ARBA" id="ARBA00029779"/>
    </source>
</evidence>
<comment type="caution">
    <text evidence="18">The sequence shown here is derived from an EMBL/GenBank/DDBJ whole genome shotgun (WGS) entry which is preliminary data.</text>
</comment>
<evidence type="ECO:0000256" key="1">
    <source>
        <dbReference type="ARBA" id="ARBA00000738"/>
    </source>
</evidence>
<dbReference type="GO" id="GO:0008234">
    <property type="term" value="F:cysteine-type peptidase activity"/>
    <property type="evidence" value="ECO:0007669"/>
    <property type="project" value="InterPro"/>
</dbReference>
<dbReference type="InterPro" id="IPR038765">
    <property type="entry name" value="Papain-like_cys_pep_sf"/>
</dbReference>
<evidence type="ECO:0000256" key="4">
    <source>
        <dbReference type="ARBA" id="ARBA00011610"/>
    </source>
</evidence>
<dbReference type="InterPro" id="IPR025661">
    <property type="entry name" value="Pept_asp_AS"/>
</dbReference>
<sequence length="761" mass="84573">MPVNSYGGSFIGFKAISEEARGVKPTVRRSSEPKVTAVAEPEKLIIELLTAEQIQLQEVQEPGSLDILVTVFFDDEQIVEIVVPCAGKKRMMLYISYVTIRVDEDGTRNLDLKGYGYTKPIELKDCRVVTNYKQEVIASDGSKPLEMKLSYTLTTATADEGDAIPEDRKGGTHRQIFYSEPVGGLDVTCGSDVPNSLEGNLSLGNYLNFLKHHYTLERSSIYQLSLDVIGYSGLNPKLNRAPWRALAVKNDKGDVVGRWTAVNDQGFEIVLRNGARYFFYMHYTKKEGDQYETDANRTQIGWVYESQNSRDQVVRRCAYAAKVDGARPTTATVVKLFSNDVKDKYRQIDRFITNGGVSHSAYNTRQLSPKKSKYPCDCTNKHPLTFEDQMPEAFEWHSKITIPIVNQKLCGSCYAIAARYVLQARFIVALERIKDRTPELNAALEELSHYTFDPSDATDCSVFNQGCRGGYPYLMGKHMREFGLITVKNAGDQCSLLGAQRRYFASDYGYVGGCYQCTACQGEELIMREVFANGPVATAIDASALPTDYDGATLTAGEAEANSGFCDVAQHPILTGWEYTSHAVVIVGWGQEELDGRTVKYWVCRNSWGANWGADGYFKIERGKNAFGVESEAVFVDPDLTRYGGRKTSELAARPTRQTNHCTSTAVTAPRQTGLPSPTEDCTQVRVVALVQHEQVEADGRQLAEVEQLQHLDHGRAYLEEDARVVGQQRLRLQLVLPAAEGPQPGEADQQAQPLAPVTIE</sequence>
<dbReference type="PANTHER" id="PTHR12411">
    <property type="entry name" value="CYSTEINE PROTEASE FAMILY C1-RELATED"/>
    <property type="match status" value="1"/>
</dbReference>
<dbReference type="EMBL" id="BPLF01000004">
    <property type="protein sequence ID" value="GIX64959.1"/>
    <property type="molecule type" value="Genomic_DNA"/>
</dbReference>
<dbReference type="GO" id="GO:0008239">
    <property type="term" value="F:dipeptidyl-peptidase activity"/>
    <property type="evidence" value="ECO:0007669"/>
    <property type="project" value="UniProtKB-EC"/>
</dbReference>
<comment type="function">
    <text evidence="15">Thiol protease. Has dipeptidylpeptidase activity. Active against a broad range of dipeptide substrates composed of both polar and hydrophobic amino acids. Proline cannot occupy the P1 position and arginine cannot occupy the P2 position of the substrate. Can act as both an exopeptidase and endopeptidase. Activates serine proteases such as elastase, cathepsin G and granzymes A and B.</text>
</comment>